<comment type="caution">
    <text evidence="1">The sequence shown here is derived from an EMBL/GenBank/DDBJ whole genome shotgun (WGS) entry which is preliminary data.</text>
</comment>
<evidence type="ECO:0000313" key="2">
    <source>
        <dbReference type="Proteomes" id="UP000050836"/>
    </source>
</evidence>
<reference evidence="1 2" key="1">
    <citation type="submission" date="2015-10" db="EMBL/GenBank/DDBJ databases">
        <title>Genome sequencing and analysis of members of genus Stenotrophomonas.</title>
        <authorList>
            <person name="Patil P.P."/>
            <person name="Midha S."/>
            <person name="Patil P.B."/>
        </authorList>
    </citation>
    <scope>NUCLEOTIDE SEQUENCE [LARGE SCALE GENOMIC DNA]</scope>
    <source>
        <strain evidence="1 2">JCM 9942</strain>
    </source>
</reference>
<dbReference type="AlphaFoldDB" id="A0A0R0AEH9"/>
<proteinExistence type="predicted"/>
<dbReference type="Proteomes" id="UP000050836">
    <property type="component" value="Unassembled WGS sequence"/>
</dbReference>
<dbReference type="EMBL" id="LLXS01000014">
    <property type="protein sequence ID" value="KRG43199.1"/>
    <property type="molecule type" value="Genomic_DNA"/>
</dbReference>
<evidence type="ECO:0000313" key="1">
    <source>
        <dbReference type="EMBL" id="KRG43199.1"/>
    </source>
</evidence>
<accession>A0A0R0AEH9</accession>
<dbReference type="RefSeq" id="WP_054657750.1">
    <property type="nucleotide sequence ID" value="NZ_BAZI01000036.1"/>
</dbReference>
<keyword evidence="2" id="KW-1185">Reference proteome</keyword>
<organism evidence="1 2">
    <name type="scientific">Stenotrophomonas pictorum JCM 9942</name>
    <dbReference type="NCBI Taxonomy" id="1236960"/>
    <lineage>
        <taxon>Bacteria</taxon>
        <taxon>Pseudomonadati</taxon>
        <taxon>Pseudomonadota</taxon>
        <taxon>Gammaproteobacteria</taxon>
        <taxon>Lysobacterales</taxon>
        <taxon>Lysobacteraceae</taxon>
        <taxon>Stenotrophomonas</taxon>
    </lineage>
</organism>
<name>A0A0R0AEH9_9GAMM</name>
<sequence length="69" mass="7430">MSADIYTLHTFQSARKFAARAGVSDAQAFARIREAQRHGAQGNHVVGELLQLSIQRRSTSRPNPPGGAA</sequence>
<protein>
    <submittedName>
        <fullName evidence="1">Uncharacterized protein</fullName>
    </submittedName>
</protein>
<gene>
    <name evidence="1" type="ORF">ARC78_07480</name>
</gene>